<dbReference type="GO" id="GO:0004525">
    <property type="term" value="F:ribonuclease III activity"/>
    <property type="evidence" value="ECO:0007669"/>
    <property type="project" value="UniProtKB-EC"/>
</dbReference>
<dbReference type="PROSITE" id="PS50142">
    <property type="entry name" value="RNASE_3_2"/>
    <property type="match status" value="1"/>
</dbReference>
<sequence length="223" mass="23901">MKGALEERLGHRFGKASLLEQALTHRSAADPRRGMLDSNERLEFLGDRVLGLCMAEWLAERFPQEREGDLGKRLATLCSQEVIAPIAEKMGLAEALRVPPSEGRTGLRARATVLADALEAILGALYLDGGLDAARNVVRREWAAAIEVDAKPPVSAKNRLQEWTLGRGLGLPDYQHVSVTGPSHAPVFVVTVHAAGRSAEGMGESKRAAEQAAAEAWLGGLPA</sequence>
<keyword evidence="8" id="KW-0460">Magnesium</keyword>
<dbReference type="Gene3D" id="3.30.160.20">
    <property type="match status" value="1"/>
</dbReference>
<feature type="active site" evidence="8">
    <location>
        <position position="119"/>
    </location>
</feature>
<dbReference type="InterPro" id="IPR011907">
    <property type="entry name" value="RNase_III"/>
</dbReference>
<name>A0ABS5QGT2_9PROT</name>
<dbReference type="Pfam" id="PF00035">
    <property type="entry name" value="dsrm"/>
    <property type="match status" value="1"/>
</dbReference>
<dbReference type="PROSITE" id="PS00517">
    <property type="entry name" value="RNASE_3_1"/>
    <property type="match status" value="1"/>
</dbReference>
<evidence type="ECO:0000256" key="5">
    <source>
        <dbReference type="ARBA" id="ARBA00022759"/>
    </source>
</evidence>
<dbReference type="NCBIfam" id="TIGR02191">
    <property type="entry name" value="RNaseIII"/>
    <property type="match status" value="1"/>
</dbReference>
<dbReference type="InterPro" id="IPR000999">
    <property type="entry name" value="RNase_III_dom"/>
</dbReference>
<comment type="catalytic activity">
    <reaction evidence="1 8">
        <text>Endonucleolytic cleavage to 5'-phosphomonoester.</text>
        <dbReference type="EC" id="3.1.26.3"/>
    </reaction>
</comment>
<keyword evidence="8" id="KW-0963">Cytoplasm</keyword>
<dbReference type="EMBL" id="JAHCDA010000004">
    <property type="protein sequence ID" value="MBS7812895.1"/>
    <property type="molecule type" value="Genomic_DNA"/>
</dbReference>
<evidence type="ECO:0000313" key="12">
    <source>
        <dbReference type="Proteomes" id="UP000766336"/>
    </source>
</evidence>
<evidence type="ECO:0000256" key="8">
    <source>
        <dbReference type="HAMAP-Rule" id="MF_00104"/>
    </source>
</evidence>
<evidence type="ECO:0000256" key="7">
    <source>
        <dbReference type="ARBA" id="ARBA00022884"/>
    </source>
</evidence>
<evidence type="ECO:0000256" key="3">
    <source>
        <dbReference type="ARBA" id="ARBA00022664"/>
    </source>
</evidence>
<comment type="function">
    <text evidence="8">Digests double-stranded RNA. Involved in the processing of primary rRNA transcript to yield the immediate precursors to the large and small rRNAs (23S and 16S). Processes some mRNAs, and tRNAs when they are encoded in the rRNA operon. Processes pre-crRNA and tracrRNA of type II CRISPR loci if present in the organism.</text>
</comment>
<dbReference type="CDD" id="cd00593">
    <property type="entry name" value="RIBOc"/>
    <property type="match status" value="1"/>
</dbReference>
<protein>
    <recommendedName>
        <fullName evidence="8">Ribonuclease 3</fullName>
        <ecNumber evidence="8">3.1.26.3</ecNumber>
    </recommendedName>
    <alternativeName>
        <fullName evidence="8">Ribonuclease III</fullName>
        <shortName evidence="8">RNase III</shortName>
    </alternativeName>
</protein>
<dbReference type="PANTHER" id="PTHR11207:SF0">
    <property type="entry name" value="RIBONUCLEASE 3"/>
    <property type="match status" value="1"/>
</dbReference>
<comment type="cofactor">
    <cofactor evidence="8">
        <name>Mg(2+)</name>
        <dbReference type="ChEBI" id="CHEBI:18420"/>
    </cofactor>
</comment>
<accession>A0ABS5QGT2</accession>
<keyword evidence="4 8" id="KW-0540">Nuclease</keyword>
<keyword evidence="8" id="KW-0819">tRNA processing</keyword>
<keyword evidence="8" id="KW-0479">Metal-binding</keyword>
<feature type="binding site" evidence="8">
    <location>
        <position position="43"/>
    </location>
    <ligand>
        <name>Mg(2+)</name>
        <dbReference type="ChEBI" id="CHEBI:18420"/>
    </ligand>
</feature>
<feature type="binding site" evidence="8">
    <location>
        <position position="116"/>
    </location>
    <ligand>
        <name>Mg(2+)</name>
        <dbReference type="ChEBI" id="CHEBI:18420"/>
    </ligand>
</feature>
<feature type="domain" description="RNase III" evidence="10">
    <location>
        <begin position="2"/>
        <end position="130"/>
    </location>
</feature>
<evidence type="ECO:0000259" key="10">
    <source>
        <dbReference type="PROSITE" id="PS50142"/>
    </source>
</evidence>
<dbReference type="RefSeq" id="WP_213671605.1">
    <property type="nucleotide sequence ID" value="NZ_JAHCDA010000004.1"/>
</dbReference>
<dbReference type="InterPro" id="IPR014720">
    <property type="entry name" value="dsRBD_dom"/>
</dbReference>
<evidence type="ECO:0000256" key="6">
    <source>
        <dbReference type="ARBA" id="ARBA00022801"/>
    </source>
</evidence>
<keyword evidence="5 8" id="KW-0255">Endonuclease</keyword>
<dbReference type="SUPFAM" id="SSF54768">
    <property type="entry name" value="dsRNA-binding domain-like"/>
    <property type="match status" value="1"/>
</dbReference>
<keyword evidence="8" id="KW-0698">rRNA processing</keyword>
<dbReference type="Pfam" id="PF14622">
    <property type="entry name" value="Ribonucleas_3_3"/>
    <property type="match status" value="1"/>
</dbReference>
<comment type="subunit">
    <text evidence="8">Homodimer.</text>
</comment>
<keyword evidence="8" id="KW-0699">rRNA-binding</keyword>
<gene>
    <name evidence="8 11" type="primary">rnc</name>
    <name evidence="11" type="ORF">KHU32_18245</name>
</gene>
<reference evidence="11 12" key="1">
    <citation type="submission" date="2021-05" db="EMBL/GenBank/DDBJ databases">
        <title>Roseococcus sp. XZZS9, whole genome shotgun sequencing project.</title>
        <authorList>
            <person name="Zhao G."/>
            <person name="Shen L."/>
        </authorList>
    </citation>
    <scope>NUCLEOTIDE SEQUENCE [LARGE SCALE GENOMIC DNA]</scope>
    <source>
        <strain evidence="11 12">XZZS9</strain>
    </source>
</reference>
<evidence type="ECO:0000256" key="2">
    <source>
        <dbReference type="ARBA" id="ARBA00010183"/>
    </source>
</evidence>
<dbReference type="SUPFAM" id="SSF69065">
    <property type="entry name" value="RNase III domain-like"/>
    <property type="match status" value="1"/>
</dbReference>
<comment type="caution">
    <text evidence="11">The sequence shown here is derived from an EMBL/GenBank/DDBJ whole genome shotgun (WGS) entry which is preliminary data.</text>
</comment>
<evidence type="ECO:0000313" key="11">
    <source>
        <dbReference type="EMBL" id="MBS7812895.1"/>
    </source>
</evidence>
<dbReference type="InterPro" id="IPR036389">
    <property type="entry name" value="RNase_III_sf"/>
</dbReference>
<keyword evidence="3 8" id="KW-0507">mRNA processing</keyword>
<evidence type="ECO:0000256" key="4">
    <source>
        <dbReference type="ARBA" id="ARBA00022722"/>
    </source>
</evidence>
<keyword evidence="12" id="KW-1185">Reference proteome</keyword>
<feature type="domain" description="DRBM" evidence="9">
    <location>
        <begin position="155"/>
        <end position="223"/>
    </location>
</feature>
<evidence type="ECO:0000256" key="1">
    <source>
        <dbReference type="ARBA" id="ARBA00000109"/>
    </source>
</evidence>
<dbReference type="SMART" id="SM00358">
    <property type="entry name" value="DSRM"/>
    <property type="match status" value="1"/>
</dbReference>
<feature type="active site" evidence="8">
    <location>
        <position position="47"/>
    </location>
</feature>
<dbReference type="HAMAP" id="MF_00104">
    <property type="entry name" value="RNase_III"/>
    <property type="match status" value="1"/>
</dbReference>
<dbReference type="PROSITE" id="PS50137">
    <property type="entry name" value="DS_RBD"/>
    <property type="match status" value="1"/>
</dbReference>
<dbReference type="CDD" id="cd10845">
    <property type="entry name" value="DSRM_RNAse_III_family"/>
    <property type="match status" value="1"/>
</dbReference>
<keyword evidence="7 8" id="KW-0694">RNA-binding</keyword>
<keyword evidence="6 8" id="KW-0378">Hydrolase</keyword>
<dbReference type="Gene3D" id="1.10.1520.10">
    <property type="entry name" value="Ribonuclease III domain"/>
    <property type="match status" value="1"/>
</dbReference>
<dbReference type="EC" id="3.1.26.3" evidence="8"/>
<comment type="subcellular location">
    <subcellularLocation>
        <location evidence="8">Cytoplasm</location>
    </subcellularLocation>
</comment>
<dbReference type="PANTHER" id="PTHR11207">
    <property type="entry name" value="RIBONUCLEASE III"/>
    <property type="match status" value="1"/>
</dbReference>
<proteinExistence type="inferred from homology"/>
<dbReference type="SMART" id="SM00535">
    <property type="entry name" value="RIBOc"/>
    <property type="match status" value="1"/>
</dbReference>
<organism evidence="11 12">
    <name type="scientific">Roseococcus pinisoli</name>
    <dbReference type="NCBI Taxonomy" id="2835040"/>
    <lineage>
        <taxon>Bacteria</taxon>
        <taxon>Pseudomonadati</taxon>
        <taxon>Pseudomonadota</taxon>
        <taxon>Alphaproteobacteria</taxon>
        <taxon>Acetobacterales</taxon>
        <taxon>Roseomonadaceae</taxon>
        <taxon>Roseococcus</taxon>
    </lineage>
</organism>
<evidence type="ECO:0000259" key="9">
    <source>
        <dbReference type="PROSITE" id="PS50137"/>
    </source>
</evidence>
<comment type="similarity">
    <text evidence="2">Belongs to the ribonuclease III family.</text>
</comment>
<dbReference type="Proteomes" id="UP000766336">
    <property type="component" value="Unassembled WGS sequence"/>
</dbReference>
<feature type="binding site" evidence="8">
    <location>
        <position position="119"/>
    </location>
    <ligand>
        <name>Mg(2+)</name>
        <dbReference type="ChEBI" id="CHEBI:18420"/>
    </ligand>
</feature>